<protein>
    <recommendedName>
        <fullName evidence="1">DUF6869 domain-containing protein</fullName>
    </recommendedName>
</protein>
<feature type="domain" description="DUF6869" evidence="1">
    <location>
        <begin position="24"/>
        <end position="125"/>
    </location>
</feature>
<gene>
    <name evidence="2" type="ORF">D9T17_05605</name>
</gene>
<name>A0A3N2RKW1_LYSEN</name>
<evidence type="ECO:0000259" key="1">
    <source>
        <dbReference type="Pfam" id="PF21746"/>
    </source>
</evidence>
<dbReference type="Proteomes" id="UP000275910">
    <property type="component" value="Unassembled WGS sequence"/>
</dbReference>
<sequence length="141" mass="16145">MHPEPSLDAWVDAFIQLRMLPEGTDTGSDHPLWWADERTMFVLRPVDFETMWQFVMAVLARKPPGHVLGYLAAGPLEDMIACFGDYFIERIEDTARRDPAFRDLLHGVWKNRTPDALWERVKAARGPEPECGDGLDVRPEP</sequence>
<proteinExistence type="predicted"/>
<reference evidence="2 3" key="1">
    <citation type="submission" date="2018-10" db="EMBL/GenBank/DDBJ databases">
        <title>The genome of Lysobacter enzymogenes OH11.</title>
        <authorList>
            <person name="Liu F."/>
            <person name="Zhao Y."/>
            <person name="Qian G."/>
            <person name="Chen Y."/>
            <person name="Xu H."/>
        </authorList>
    </citation>
    <scope>NUCLEOTIDE SEQUENCE [LARGE SCALE GENOMIC DNA]</scope>
    <source>
        <strain evidence="2 3">OH11</strain>
    </source>
</reference>
<dbReference type="Pfam" id="PF21746">
    <property type="entry name" value="DUF6869"/>
    <property type="match status" value="1"/>
</dbReference>
<organism evidence="2 3">
    <name type="scientific">Lysobacter enzymogenes</name>
    <dbReference type="NCBI Taxonomy" id="69"/>
    <lineage>
        <taxon>Bacteria</taxon>
        <taxon>Pseudomonadati</taxon>
        <taxon>Pseudomonadota</taxon>
        <taxon>Gammaproteobacteria</taxon>
        <taxon>Lysobacterales</taxon>
        <taxon>Lysobacteraceae</taxon>
        <taxon>Lysobacter</taxon>
    </lineage>
</organism>
<evidence type="ECO:0000313" key="2">
    <source>
        <dbReference type="EMBL" id="ROU08118.1"/>
    </source>
</evidence>
<comment type="caution">
    <text evidence="2">The sequence shown here is derived from an EMBL/GenBank/DDBJ whole genome shotgun (WGS) entry which is preliminary data.</text>
</comment>
<dbReference type="EMBL" id="RCTY01000017">
    <property type="protein sequence ID" value="ROU08118.1"/>
    <property type="molecule type" value="Genomic_DNA"/>
</dbReference>
<accession>A0A3N2RKW1</accession>
<evidence type="ECO:0000313" key="3">
    <source>
        <dbReference type="Proteomes" id="UP000275910"/>
    </source>
</evidence>
<dbReference type="AlphaFoldDB" id="A0A3N2RKW1"/>
<dbReference type="InterPro" id="IPR049221">
    <property type="entry name" value="DUF6869"/>
</dbReference>
<dbReference type="RefSeq" id="WP_123646515.1">
    <property type="nucleotide sequence ID" value="NZ_RCTY01000017.1"/>
</dbReference>